<name>A0A919AQC5_9PROT</name>
<proteinExistence type="predicted"/>
<evidence type="ECO:0000313" key="2">
    <source>
        <dbReference type="Proteomes" id="UP000630923"/>
    </source>
</evidence>
<evidence type="ECO:0008006" key="3">
    <source>
        <dbReference type="Google" id="ProtNLM"/>
    </source>
</evidence>
<dbReference type="EMBL" id="BNCI01000001">
    <property type="protein sequence ID" value="GHF18199.1"/>
    <property type="molecule type" value="Genomic_DNA"/>
</dbReference>
<reference evidence="1" key="1">
    <citation type="journal article" date="2014" name="Int. J. Syst. Evol. Microbiol.">
        <title>Complete genome sequence of Corynebacterium casei LMG S-19264T (=DSM 44701T), isolated from a smear-ripened cheese.</title>
        <authorList>
            <consortium name="US DOE Joint Genome Institute (JGI-PGF)"/>
            <person name="Walter F."/>
            <person name="Albersmeier A."/>
            <person name="Kalinowski J."/>
            <person name="Ruckert C."/>
        </authorList>
    </citation>
    <scope>NUCLEOTIDE SEQUENCE</scope>
    <source>
        <strain evidence="1">KCTC 42590</strain>
    </source>
</reference>
<keyword evidence="2" id="KW-1185">Reference proteome</keyword>
<dbReference type="Gene3D" id="3.30.2000.30">
    <property type="match status" value="1"/>
</dbReference>
<accession>A0A919AQC5</accession>
<protein>
    <recommendedName>
        <fullName evidence="3">DUF3168 domain-containing protein</fullName>
    </recommendedName>
</protein>
<sequence>MTRFAAGPLQAGVRDVLQASLPVMESIASLYDTVPETAVSPYLYFGASEEVAEDTKTLTGRSITFDLGIVAGSGGQCTVKSLFSLIDTALKDGGLAVSGWSLVSLSLVSARVDANQKTLQGTIAQRTTEGVLRYKALLFQQQS</sequence>
<organism evidence="1 2">
    <name type="scientific">Kordiimonas sediminis</name>
    <dbReference type="NCBI Taxonomy" id="1735581"/>
    <lineage>
        <taxon>Bacteria</taxon>
        <taxon>Pseudomonadati</taxon>
        <taxon>Pseudomonadota</taxon>
        <taxon>Alphaproteobacteria</taxon>
        <taxon>Kordiimonadales</taxon>
        <taxon>Kordiimonadaceae</taxon>
        <taxon>Kordiimonas</taxon>
    </lineage>
</organism>
<dbReference type="InterPro" id="IPR053745">
    <property type="entry name" value="Viral_Tail_Comp_sf"/>
</dbReference>
<gene>
    <name evidence="1" type="ORF">GCM10017044_10890</name>
</gene>
<evidence type="ECO:0000313" key="1">
    <source>
        <dbReference type="EMBL" id="GHF18199.1"/>
    </source>
</evidence>
<reference evidence="1" key="2">
    <citation type="submission" date="2020-09" db="EMBL/GenBank/DDBJ databases">
        <authorList>
            <person name="Sun Q."/>
            <person name="Kim S."/>
        </authorList>
    </citation>
    <scope>NUCLEOTIDE SEQUENCE</scope>
    <source>
        <strain evidence="1">KCTC 42590</strain>
    </source>
</reference>
<dbReference type="AlphaFoldDB" id="A0A919AQC5"/>
<dbReference type="InterPro" id="IPR021508">
    <property type="entry name" value="Gp17-like"/>
</dbReference>
<dbReference type="Pfam" id="PF11367">
    <property type="entry name" value="Tail_completion_gp17"/>
    <property type="match status" value="1"/>
</dbReference>
<comment type="caution">
    <text evidence="1">The sequence shown here is derived from an EMBL/GenBank/DDBJ whole genome shotgun (WGS) entry which is preliminary data.</text>
</comment>
<dbReference type="Proteomes" id="UP000630923">
    <property type="component" value="Unassembled WGS sequence"/>
</dbReference>